<evidence type="ECO:0000313" key="11">
    <source>
        <dbReference type="EMBL" id="CAL8076290.1"/>
    </source>
</evidence>
<evidence type="ECO:0000256" key="9">
    <source>
        <dbReference type="SAM" id="MobiDB-lite"/>
    </source>
</evidence>
<dbReference type="PANTHER" id="PTHR16515">
    <property type="entry name" value="PR DOMAIN ZINC FINGER PROTEIN"/>
    <property type="match status" value="1"/>
</dbReference>
<evidence type="ECO:0000256" key="5">
    <source>
        <dbReference type="ARBA" id="ARBA00022833"/>
    </source>
</evidence>
<dbReference type="SUPFAM" id="SSF57667">
    <property type="entry name" value="beta-beta-alpha zinc fingers"/>
    <property type="match status" value="2"/>
</dbReference>
<keyword evidence="4 8" id="KW-0863">Zinc-finger</keyword>
<feature type="compositionally biased region" description="Basic residues" evidence="9">
    <location>
        <begin position="560"/>
        <end position="570"/>
    </location>
</feature>
<dbReference type="PROSITE" id="PS50157">
    <property type="entry name" value="ZINC_FINGER_C2H2_2"/>
    <property type="match status" value="2"/>
</dbReference>
<evidence type="ECO:0000256" key="6">
    <source>
        <dbReference type="ARBA" id="ARBA00023125"/>
    </source>
</evidence>
<dbReference type="InterPro" id="IPR036236">
    <property type="entry name" value="Znf_C2H2_sf"/>
</dbReference>
<dbReference type="PROSITE" id="PS00028">
    <property type="entry name" value="ZINC_FINGER_C2H2_1"/>
    <property type="match status" value="2"/>
</dbReference>
<keyword evidence="6" id="KW-0238">DNA-binding</keyword>
<keyword evidence="5" id="KW-0862">Zinc</keyword>
<evidence type="ECO:0000256" key="4">
    <source>
        <dbReference type="ARBA" id="ARBA00022771"/>
    </source>
</evidence>
<feature type="domain" description="C2H2-type" evidence="10">
    <location>
        <begin position="484"/>
        <end position="511"/>
    </location>
</feature>
<evidence type="ECO:0000256" key="8">
    <source>
        <dbReference type="PROSITE-ProRule" id="PRU00042"/>
    </source>
</evidence>
<dbReference type="SMART" id="SM00355">
    <property type="entry name" value="ZnF_C2H2"/>
    <property type="match status" value="3"/>
</dbReference>
<feature type="compositionally biased region" description="Basic and acidic residues" evidence="9">
    <location>
        <begin position="571"/>
        <end position="583"/>
    </location>
</feature>
<evidence type="ECO:0000256" key="2">
    <source>
        <dbReference type="ARBA" id="ARBA00022723"/>
    </source>
</evidence>
<organism evidence="11 12">
    <name type="scientific">Orchesella dallaii</name>
    <dbReference type="NCBI Taxonomy" id="48710"/>
    <lineage>
        <taxon>Eukaryota</taxon>
        <taxon>Metazoa</taxon>
        <taxon>Ecdysozoa</taxon>
        <taxon>Arthropoda</taxon>
        <taxon>Hexapoda</taxon>
        <taxon>Collembola</taxon>
        <taxon>Entomobryomorpha</taxon>
        <taxon>Entomobryoidea</taxon>
        <taxon>Orchesellidae</taxon>
        <taxon>Orchesellinae</taxon>
        <taxon>Orchesella</taxon>
    </lineage>
</organism>
<keyword evidence="7" id="KW-0539">Nucleus</keyword>
<dbReference type="InterPro" id="IPR013087">
    <property type="entry name" value="Znf_C2H2_type"/>
</dbReference>
<feature type="domain" description="C2H2-type" evidence="10">
    <location>
        <begin position="590"/>
        <end position="612"/>
    </location>
</feature>
<evidence type="ECO:0000256" key="1">
    <source>
        <dbReference type="ARBA" id="ARBA00004123"/>
    </source>
</evidence>
<reference evidence="11 12" key="1">
    <citation type="submission" date="2024-08" db="EMBL/GenBank/DDBJ databases">
        <authorList>
            <person name="Cucini C."/>
            <person name="Frati F."/>
        </authorList>
    </citation>
    <scope>NUCLEOTIDE SEQUENCE [LARGE SCALE GENOMIC DNA]</scope>
</reference>
<evidence type="ECO:0000259" key="10">
    <source>
        <dbReference type="PROSITE" id="PS50157"/>
    </source>
</evidence>
<dbReference type="Gene3D" id="3.30.160.60">
    <property type="entry name" value="Classic Zinc Finger"/>
    <property type="match status" value="2"/>
</dbReference>
<dbReference type="InterPro" id="IPR050331">
    <property type="entry name" value="Zinc_finger"/>
</dbReference>
<accession>A0ABP1PSW5</accession>
<dbReference type="Proteomes" id="UP001642540">
    <property type="component" value="Unassembled WGS sequence"/>
</dbReference>
<feature type="region of interest" description="Disordered" evidence="9">
    <location>
        <begin position="276"/>
        <end position="301"/>
    </location>
</feature>
<feature type="compositionally biased region" description="Polar residues" evidence="9">
    <location>
        <begin position="550"/>
        <end position="559"/>
    </location>
</feature>
<keyword evidence="3" id="KW-0677">Repeat</keyword>
<protein>
    <recommendedName>
        <fullName evidence="10">C2H2-type domain-containing protein</fullName>
    </recommendedName>
</protein>
<comment type="subcellular location">
    <subcellularLocation>
        <location evidence="1">Nucleus</location>
    </subcellularLocation>
</comment>
<keyword evidence="12" id="KW-1185">Reference proteome</keyword>
<comment type="caution">
    <text evidence="11">The sequence shown here is derived from an EMBL/GenBank/DDBJ whole genome shotgun (WGS) entry which is preliminary data.</text>
</comment>
<evidence type="ECO:0000256" key="3">
    <source>
        <dbReference type="ARBA" id="ARBA00022737"/>
    </source>
</evidence>
<evidence type="ECO:0000256" key="7">
    <source>
        <dbReference type="ARBA" id="ARBA00023242"/>
    </source>
</evidence>
<dbReference type="PANTHER" id="PTHR16515:SF49">
    <property type="entry name" value="GASTRULA ZINC FINGER PROTEIN XLCGF49.1-LIKE-RELATED"/>
    <property type="match status" value="1"/>
</dbReference>
<proteinExistence type="predicted"/>
<keyword evidence="2" id="KW-0479">Metal-binding</keyword>
<name>A0ABP1PSW5_9HEXA</name>
<evidence type="ECO:0000313" key="12">
    <source>
        <dbReference type="Proteomes" id="UP001642540"/>
    </source>
</evidence>
<dbReference type="EMBL" id="CAXLJM020000011">
    <property type="protein sequence ID" value="CAL8076290.1"/>
    <property type="molecule type" value="Genomic_DNA"/>
</dbReference>
<gene>
    <name evidence="11" type="ORF">ODALV1_LOCUS3422</name>
</gene>
<sequence length="718" mass="80379">MLKQPTFSSPSKRLYRVLTGASMPPTLSDGVTDSQRPSTYSSALTEAWNSSNTASCNRHQSEGSQTQQTRTTCLFCSNLVLLMGNGNNEDTKKRSRMIKNLCVHMQISSKDIPNQCSSTMFPLCKLCDALVSQLWEFQGMLDKIKLKVSEVVGKIERTVVDGEILSPKLSKSSVSTLEEQKFTQLRNLILDGYRNKLIMKQQIQNNLVLSNPISSLRLNSINIKTECLSEQENLGEIGDRFSVSSSLDLDPPSVDRSEFDMIIDDVSANQEIIQVPETTSPETPSPPPVPRQTSPDVSPTFEHHRASISSDEGSLHIDETGCEQEDSEWTVNPEVIAQYNDSSSTLVISNIHGSRERETEAAAPSLIAIKREISNGENLIELNVDEDDDAMGQSDSDNDEIFMLEPRKRRMLFGNVEIFKCYGSLKHGGECLQCGLCDHKIRIPKKSSRGDVTPITKMKLHIQAVHRPTAVVPIGNTSAPKRLHTCLICSKTFTRREYLVEHRKRHSAEEAVECDICGRPIKNTSRFNLLLHKFSHKNDEERREAIASGETGTPRSLLSTKRKIKKKKPARKELTKTKKGQQEKDVEKPFGCNVCQRAFTKQCYLTLHARVHVNICVQNQLANTMPRLVGEQRAEHVHNEGVQLPLLLAQEETAEVPPNTNPSGERSILLEPVEMEQQQEPSWMGHTEQLLNSTGANGTRNPDELAITLPILKREVLD</sequence>
<feature type="region of interest" description="Disordered" evidence="9">
    <location>
        <begin position="540"/>
        <end position="583"/>
    </location>
</feature>